<dbReference type="PANTHER" id="PTHR15435:SF2">
    <property type="entry name" value="KICSTOR COMPLEX PROTEIN KAPTIN"/>
    <property type="match status" value="1"/>
</dbReference>
<evidence type="ECO:0000313" key="1">
    <source>
        <dbReference type="EMBL" id="CAG5132047.1"/>
    </source>
</evidence>
<protein>
    <submittedName>
        <fullName evidence="1">Uncharacterized protein</fullName>
    </submittedName>
</protein>
<evidence type="ECO:0000313" key="2">
    <source>
        <dbReference type="Proteomes" id="UP000678393"/>
    </source>
</evidence>
<dbReference type="EMBL" id="CAJHNH020005035">
    <property type="protein sequence ID" value="CAG5132047.1"/>
    <property type="molecule type" value="Genomic_DNA"/>
</dbReference>
<keyword evidence="2" id="KW-1185">Reference proteome</keyword>
<dbReference type="Proteomes" id="UP000678393">
    <property type="component" value="Unassembled WGS sequence"/>
</dbReference>
<name>A0A8S3ZRE0_9EUPU</name>
<sequence>MEARQLHWTDAHFCGLRSQSNVYGLSKILTEEGQIKLIVATINGELISVEYQKSADNKIIPITREDILLSTGNHQGPGGETEIVSVDVICQDIQHNTVLAISYLKLGTQFEEKSPSACMNFYFLPGRQSDAPYPNIMDAITHSQTQNLDFIPFKLMHHYIYKREGQKEVCFLLSGNDNKIHIYRQQSKDDPSFYHDMDAVDKYFPELINIDGCVTQMEFRQIDGAHRLTVFGVQSGLVTLSLVNVVTSEIEQTWTTELDSPITSLQLFTQYTNVDCPEFLHKQGNRPGDKGQHKLEPVNLLITSAIDPAVVFCDVINRGLSENYHLPHSNTQDVILCSCVMDIDFDGENELIIGTYGQILLAYKFISERPQSILMTSTPYQSPLPVPVTDNSVRSSREKLSYDQADYRRRHKSVAAALENNGLNDRHELHDQYRSDESFLLEGNLKDGQLPRLVRSQENLAIYSPRSVNFNTPDYETTSDLGPLSGTLTDPMDYPCY</sequence>
<dbReference type="InterPro" id="IPR029982">
    <property type="entry name" value="Kptn"/>
</dbReference>
<organism evidence="1 2">
    <name type="scientific">Candidula unifasciata</name>
    <dbReference type="NCBI Taxonomy" id="100452"/>
    <lineage>
        <taxon>Eukaryota</taxon>
        <taxon>Metazoa</taxon>
        <taxon>Spiralia</taxon>
        <taxon>Lophotrochozoa</taxon>
        <taxon>Mollusca</taxon>
        <taxon>Gastropoda</taxon>
        <taxon>Heterobranchia</taxon>
        <taxon>Euthyneura</taxon>
        <taxon>Panpulmonata</taxon>
        <taxon>Eupulmonata</taxon>
        <taxon>Stylommatophora</taxon>
        <taxon>Helicina</taxon>
        <taxon>Helicoidea</taxon>
        <taxon>Geomitridae</taxon>
        <taxon>Candidula</taxon>
    </lineage>
</organism>
<dbReference type="GO" id="GO:1904262">
    <property type="term" value="P:negative regulation of TORC1 signaling"/>
    <property type="evidence" value="ECO:0007669"/>
    <property type="project" value="TreeGrafter"/>
</dbReference>
<dbReference type="PANTHER" id="PTHR15435">
    <property type="entry name" value="KICSTOR COMPLEX PROTEIN KAPTIN"/>
    <property type="match status" value="1"/>
</dbReference>
<gene>
    <name evidence="1" type="ORF">CUNI_LOCUS17605</name>
</gene>
<accession>A0A8S3ZRE0</accession>
<dbReference type="GO" id="GO:0015629">
    <property type="term" value="C:actin cytoskeleton"/>
    <property type="evidence" value="ECO:0007669"/>
    <property type="project" value="InterPro"/>
</dbReference>
<dbReference type="GO" id="GO:0030027">
    <property type="term" value="C:lamellipodium"/>
    <property type="evidence" value="ECO:0007669"/>
    <property type="project" value="TreeGrafter"/>
</dbReference>
<dbReference type="GO" id="GO:0051015">
    <property type="term" value="F:actin filament binding"/>
    <property type="evidence" value="ECO:0007669"/>
    <property type="project" value="TreeGrafter"/>
</dbReference>
<dbReference type="GO" id="GO:0007015">
    <property type="term" value="P:actin filament organization"/>
    <property type="evidence" value="ECO:0007669"/>
    <property type="project" value="InterPro"/>
</dbReference>
<dbReference type="AlphaFoldDB" id="A0A8S3ZRE0"/>
<reference evidence="1" key="1">
    <citation type="submission" date="2021-04" db="EMBL/GenBank/DDBJ databases">
        <authorList>
            <consortium name="Molecular Ecology Group"/>
        </authorList>
    </citation>
    <scope>NUCLEOTIDE SEQUENCE</scope>
</reference>
<dbReference type="GO" id="GO:0034198">
    <property type="term" value="P:cellular response to amino acid starvation"/>
    <property type="evidence" value="ECO:0007669"/>
    <property type="project" value="TreeGrafter"/>
</dbReference>
<feature type="non-terminal residue" evidence="1">
    <location>
        <position position="497"/>
    </location>
</feature>
<comment type="caution">
    <text evidence="1">The sequence shown here is derived from an EMBL/GenBank/DDBJ whole genome shotgun (WGS) entry which is preliminary data.</text>
</comment>
<proteinExistence type="predicted"/>
<dbReference type="OrthoDB" id="10267127at2759"/>